<keyword evidence="3" id="KW-1185">Reference proteome</keyword>
<gene>
    <name evidence="2" type="ORF">WJX81_005024</name>
</gene>
<protein>
    <submittedName>
        <fullName evidence="2">Uncharacterized protein</fullName>
    </submittedName>
</protein>
<evidence type="ECO:0000313" key="3">
    <source>
        <dbReference type="Proteomes" id="UP001445335"/>
    </source>
</evidence>
<dbReference type="Proteomes" id="UP001445335">
    <property type="component" value="Unassembled WGS sequence"/>
</dbReference>
<reference evidence="2 3" key="1">
    <citation type="journal article" date="2024" name="Nat. Commun.">
        <title>Phylogenomics reveals the evolutionary origins of lichenization in chlorophyte algae.</title>
        <authorList>
            <person name="Puginier C."/>
            <person name="Libourel C."/>
            <person name="Otte J."/>
            <person name="Skaloud P."/>
            <person name="Haon M."/>
            <person name="Grisel S."/>
            <person name="Petersen M."/>
            <person name="Berrin J.G."/>
            <person name="Delaux P.M."/>
            <person name="Dal Grande F."/>
            <person name="Keller J."/>
        </authorList>
    </citation>
    <scope>NUCLEOTIDE SEQUENCE [LARGE SCALE GENOMIC DNA]</scope>
    <source>
        <strain evidence="2 3">SAG 245.80</strain>
    </source>
</reference>
<accession>A0AAW1RMS6</accession>
<dbReference type="EMBL" id="JALJOU010000028">
    <property type="protein sequence ID" value="KAK9835365.1"/>
    <property type="molecule type" value="Genomic_DNA"/>
</dbReference>
<dbReference type="AlphaFoldDB" id="A0AAW1RMS6"/>
<evidence type="ECO:0000313" key="2">
    <source>
        <dbReference type="EMBL" id="KAK9835365.1"/>
    </source>
</evidence>
<name>A0AAW1RMS6_9CHLO</name>
<sequence length="357" mass="39080">MLQSPRSAFIGLRAKCCCAPHGFKDLLRSLWPHGMGAAAHQQWTSQRAASGQRHRALAAVYSQMKVLRSIQEWEYALASAGQLWNVVNTTSALRELSKLEGAEREQLLSSGLLVKIHNKLLSQLRDGELAPRLLEGALRAAEEVDAVPLGRTVEALQDANLAWLAAHSADARATLHYLAFTLRAYSRVKEPLFHETGPRRTLNAASAWLAAADWDRLVKIAGPGHDARSLLSRHAGMILGSWAGAQWRPPLPLPALMRSRAPPTKTAYSRILGRLQLQGRLDALVAAALVELGVERPNSEARKQQGMHLYCIMCELEHLRYMPSRKHAAELGAAAEGHGDSPAAPEQGGRQESKQAE</sequence>
<comment type="caution">
    <text evidence="2">The sequence shown here is derived from an EMBL/GenBank/DDBJ whole genome shotgun (WGS) entry which is preliminary data.</text>
</comment>
<proteinExistence type="predicted"/>
<feature type="region of interest" description="Disordered" evidence="1">
    <location>
        <begin position="329"/>
        <end position="357"/>
    </location>
</feature>
<evidence type="ECO:0000256" key="1">
    <source>
        <dbReference type="SAM" id="MobiDB-lite"/>
    </source>
</evidence>
<organism evidence="2 3">
    <name type="scientific">Elliptochloris bilobata</name>
    <dbReference type="NCBI Taxonomy" id="381761"/>
    <lineage>
        <taxon>Eukaryota</taxon>
        <taxon>Viridiplantae</taxon>
        <taxon>Chlorophyta</taxon>
        <taxon>core chlorophytes</taxon>
        <taxon>Trebouxiophyceae</taxon>
        <taxon>Trebouxiophyceae incertae sedis</taxon>
        <taxon>Elliptochloris clade</taxon>
        <taxon>Elliptochloris</taxon>
    </lineage>
</organism>